<evidence type="ECO:0000256" key="1">
    <source>
        <dbReference type="SAM" id="Phobius"/>
    </source>
</evidence>
<protein>
    <submittedName>
        <fullName evidence="2">Uncharacterized protein</fullName>
    </submittedName>
</protein>
<dbReference type="EMBL" id="ABXW01000062">
    <property type="protein sequence ID" value="EEB44488.1"/>
    <property type="molecule type" value="Genomic_DNA"/>
</dbReference>
<accession>B6XIV1</accession>
<feature type="transmembrane region" description="Helical" evidence="1">
    <location>
        <begin position="17"/>
        <end position="34"/>
    </location>
</feature>
<organism evidence="2 3">
    <name type="scientific">Providencia alcalifaciens DSM 30120</name>
    <dbReference type="NCBI Taxonomy" id="520999"/>
    <lineage>
        <taxon>Bacteria</taxon>
        <taxon>Pseudomonadati</taxon>
        <taxon>Pseudomonadota</taxon>
        <taxon>Gammaproteobacteria</taxon>
        <taxon>Enterobacterales</taxon>
        <taxon>Morganellaceae</taxon>
        <taxon>Providencia</taxon>
    </lineage>
</organism>
<comment type="caution">
    <text evidence="2">The sequence shown here is derived from an EMBL/GenBank/DDBJ whole genome shotgun (WGS) entry which is preliminary data.</text>
</comment>
<reference evidence="2 3" key="1">
    <citation type="submission" date="2008-10" db="EMBL/GenBank/DDBJ databases">
        <title>Draft genome sequence of Providencia alcalifaciens (DSM 30120).</title>
        <authorList>
            <person name="Sudarsanam P."/>
            <person name="Ley R."/>
            <person name="Guruge J."/>
            <person name="Turnbaugh P.J."/>
            <person name="Mahowald M."/>
            <person name="Liep D."/>
            <person name="Gordon J."/>
        </authorList>
    </citation>
    <scope>NUCLEOTIDE SEQUENCE [LARGE SCALE GENOMIC DNA]</scope>
    <source>
        <strain evidence="2 3">DSM 30120</strain>
    </source>
</reference>
<evidence type="ECO:0000313" key="3">
    <source>
        <dbReference type="Proteomes" id="UP000003729"/>
    </source>
</evidence>
<keyword evidence="1" id="KW-1133">Transmembrane helix</keyword>
<sequence length="51" mass="6220">MAFYCPPPIESSCYNQFLYFYLSSIFLCWVFNHFRRNEKIISDKSISMLIR</sequence>
<dbReference type="Proteomes" id="UP000003729">
    <property type="component" value="Unassembled WGS sequence"/>
</dbReference>
<reference evidence="2 3" key="2">
    <citation type="submission" date="2008-10" db="EMBL/GenBank/DDBJ databases">
        <authorList>
            <person name="Fulton L."/>
            <person name="Clifton S."/>
            <person name="Fulton B."/>
            <person name="Xu J."/>
            <person name="Minx P."/>
            <person name="Pepin K.H."/>
            <person name="Johnson M."/>
            <person name="Bhonagiri V."/>
            <person name="Nash W.E."/>
            <person name="Mardis E.R."/>
            <person name="Wilson R.K."/>
        </authorList>
    </citation>
    <scope>NUCLEOTIDE SEQUENCE [LARGE SCALE GENOMIC DNA]</scope>
    <source>
        <strain evidence="2 3">DSM 30120</strain>
    </source>
</reference>
<proteinExistence type="predicted"/>
<name>B6XIV1_9GAMM</name>
<keyword evidence="1" id="KW-0472">Membrane</keyword>
<keyword evidence="1" id="KW-0812">Transmembrane</keyword>
<dbReference type="AlphaFoldDB" id="B6XIV1"/>
<gene>
    <name evidence="2" type="ORF">PROVALCAL_03300</name>
</gene>
<evidence type="ECO:0000313" key="2">
    <source>
        <dbReference type="EMBL" id="EEB44488.1"/>
    </source>
</evidence>